<dbReference type="OMA" id="PGTFYES"/>
<dbReference type="FunCoup" id="F0ZTA4">
    <property type="interactions" value="1"/>
</dbReference>
<feature type="compositionally biased region" description="Basic residues" evidence="9">
    <location>
        <begin position="1155"/>
        <end position="1167"/>
    </location>
</feature>
<dbReference type="SUPFAM" id="SSF51126">
    <property type="entry name" value="Pectin lyase-like"/>
    <property type="match status" value="2"/>
</dbReference>
<evidence type="ECO:0000256" key="4">
    <source>
        <dbReference type="ARBA" id="ARBA00023040"/>
    </source>
</evidence>
<dbReference type="EMBL" id="GL871172">
    <property type="protein sequence ID" value="EGC32821.1"/>
    <property type="molecule type" value="Genomic_DNA"/>
</dbReference>
<dbReference type="GO" id="GO:0007214">
    <property type="term" value="P:gamma-aminobutyric acid signaling pathway"/>
    <property type="evidence" value="ECO:0000318"/>
    <property type="project" value="GO_Central"/>
</dbReference>
<feature type="transmembrane region" description="Helical" evidence="10">
    <location>
        <begin position="968"/>
        <end position="987"/>
    </location>
</feature>
<keyword evidence="2 10" id="KW-0812">Transmembrane</keyword>
<evidence type="ECO:0000256" key="8">
    <source>
        <dbReference type="ARBA" id="ARBA00023224"/>
    </source>
</evidence>
<dbReference type="Pfam" id="PF00003">
    <property type="entry name" value="7tm_3"/>
    <property type="match status" value="1"/>
</dbReference>
<organism evidence="12 13">
    <name type="scientific">Dictyostelium purpureum</name>
    <name type="common">Slime mold</name>
    <dbReference type="NCBI Taxonomy" id="5786"/>
    <lineage>
        <taxon>Eukaryota</taxon>
        <taxon>Amoebozoa</taxon>
        <taxon>Evosea</taxon>
        <taxon>Eumycetozoa</taxon>
        <taxon>Dictyostelia</taxon>
        <taxon>Dictyosteliales</taxon>
        <taxon>Dictyosteliaceae</taxon>
        <taxon>Dictyostelium</taxon>
    </lineage>
</organism>
<evidence type="ECO:0000259" key="11">
    <source>
        <dbReference type="PROSITE" id="PS50259"/>
    </source>
</evidence>
<name>F0ZTA4_DICPU</name>
<feature type="transmembrane region" description="Helical" evidence="10">
    <location>
        <begin position="879"/>
        <end position="901"/>
    </location>
</feature>
<dbReference type="GO" id="GO:0038039">
    <property type="term" value="C:G protein-coupled receptor heterodimeric complex"/>
    <property type="evidence" value="ECO:0000318"/>
    <property type="project" value="GO_Central"/>
</dbReference>
<dbReference type="InterPro" id="IPR002455">
    <property type="entry name" value="GPCR3_GABA-B"/>
</dbReference>
<keyword evidence="3 10" id="KW-1133">Transmembrane helix</keyword>
<keyword evidence="4" id="KW-0297">G-protein coupled receptor</keyword>
<keyword evidence="5 10" id="KW-0472">Membrane</keyword>
<reference evidence="13" key="1">
    <citation type="journal article" date="2011" name="Genome Biol.">
        <title>Comparative genomics of the social amoebae Dictyostelium discoideum and Dictyostelium purpureum.</title>
        <authorList>
            <consortium name="US DOE Joint Genome Institute (JGI-PGF)"/>
            <person name="Sucgang R."/>
            <person name="Kuo A."/>
            <person name="Tian X."/>
            <person name="Salerno W."/>
            <person name="Parikh A."/>
            <person name="Feasley C.L."/>
            <person name="Dalin E."/>
            <person name="Tu H."/>
            <person name="Huang E."/>
            <person name="Barry K."/>
            <person name="Lindquist E."/>
            <person name="Shapiro H."/>
            <person name="Bruce D."/>
            <person name="Schmutz J."/>
            <person name="Salamov A."/>
            <person name="Fey P."/>
            <person name="Gaudet P."/>
            <person name="Anjard C."/>
            <person name="Babu M.M."/>
            <person name="Basu S."/>
            <person name="Bushmanova Y."/>
            <person name="van der Wel H."/>
            <person name="Katoh-Kurasawa M."/>
            <person name="Dinh C."/>
            <person name="Coutinho P.M."/>
            <person name="Saito T."/>
            <person name="Elias M."/>
            <person name="Schaap P."/>
            <person name="Kay R.R."/>
            <person name="Henrissat B."/>
            <person name="Eichinger L."/>
            <person name="Rivero F."/>
            <person name="Putnam N.H."/>
            <person name="West C.M."/>
            <person name="Loomis W.F."/>
            <person name="Chisholm R.L."/>
            <person name="Shaulsky G."/>
            <person name="Strassmann J.E."/>
            <person name="Queller D.C."/>
            <person name="Kuspa A."/>
            <person name="Grigoriev I.V."/>
        </authorList>
    </citation>
    <scope>NUCLEOTIDE SEQUENCE [LARGE SCALE GENOMIC DNA]</scope>
    <source>
        <strain evidence="13">QSDP1</strain>
    </source>
</reference>
<feature type="transmembrane region" description="Helical" evidence="10">
    <location>
        <begin position="840"/>
        <end position="858"/>
    </location>
</feature>
<feature type="transmembrane region" description="Helical" evidence="10">
    <location>
        <begin position="993"/>
        <end position="1015"/>
    </location>
</feature>
<comment type="subcellular location">
    <subcellularLocation>
        <location evidence="1">Membrane</location>
        <topology evidence="1">Multi-pass membrane protein</topology>
    </subcellularLocation>
</comment>
<dbReference type="InterPro" id="IPR011050">
    <property type="entry name" value="Pectin_lyase_fold/virulence"/>
</dbReference>
<dbReference type="GO" id="GO:0004965">
    <property type="term" value="F:G protein-coupled GABA receptor activity"/>
    <property type="evidence" value="ECO:0000318"/>
    <property type="project" value="GO_Central"/>
</dbReference>
<evidence type="ECO:0000256" key="6">
    <source>
        <dbReference type="ARBA" id="ARBA00023170"/>
    </source>
</evidence>
<dbReference type="VEuPathDB" id="AmoebaDB:DICPUDRAFT_81373"/>
<proteinExistence type="predicted"/>
<feature type="region of interest" description="Disordered" evidence="9">
    <location>
        <begin position="1104"/>
        <end position="1138"/>
    </location>
</feature>
<dbReference type="AlphaFoldDB" id="F0ZTA4"/>
<dbReference type="InParanoid" id="F0ZTA4"/>
<evidence type="ECO:0000313" key="12">
    <source>
        <dbReference type="EMBL" id="EGC32821.1"/>
    </source>
</evidence>
<gene>
    <name evidence="12" type="ORF">DICPUDRAFT_81373</name>
</gene>
<feature type="compositionally biased region" description="Polar residues" evidence="9">
    <location>
        <begin position="1169"/>
        <end position="1178"/>
    </location>
</feature>
<evidence type="ECO:0000256" key="2">
    <source>
        <dbReference type="ARBA" id="ARBA00022692"/>
    </source>
</evidence>
<keyword evidence="6" id="KW-0675">Receptor</keyword>
<dbReference type="STRING" id="5786.F0ZTA4"/>
<feature type="region of interest" description="Disordered" evidence="9">
    <location>
        <begin position="1153"/>
        <end position="1184"/>
    </location>
</feature>
<evidence type="ECO:0000256" key="9">
    <source>
        <dbReference type="SAM" id="MobiDB-lite"/>
    </source>
</evidence>
<evidence type="ECO:0000256" key="1">
    <source>
        <dbReference type="ARBA" id="ARBA00004141"/>
    </source>
</evidence>
<dbReference type="GeneID" id="10508202"/>
<feature type="compositionally biased region" description="Low complexity" evidence="9">
    <location>
        <begin position="1122"/>
        <end position="1136"/>
    </location>
</feature>
<dbReference type="PANTHER" id="PTHR10519:SF68">
    <property type="entry name" value="METABOTROPIC GLUTAMATE RECEPTOR-LIKE PROTEIN Q"/>
    <property type="match status" value="1"/>
</dbReference>
<evidence type="ECO:0000256" key="7">
    <source>
        <dbReference type="ARBA" id="ARBA00023180"/>
    </source>
</evidence>
<dbReference type="Proteomes" id="UP000001064">
    <property type="component" value="Unassembled WGS sequence"/>
</dbReference>
<feature type="domain" description="G-protein coupled receptors family 3 profile" evidence="11">
    <location>
        <begin position="831"/>
        <end position="1024"/>
    </location>
</feature>
<feature type="transmembrane region" description="Helical" evidence="10">
    <location>
        <begin position="7"/>
        <end position="27"/>
    </location>
</feature>
<dbReference type="OrthoDB" id="10608160at2759"/>
<protein>
    <recommendedName>
        <fullName evidence="11">G-protein coupled receptors family 3 profile domain-containing protein</fullName>
    </recommendedName>
</protein>
<evidence type="ECO:0000256" key="3">
    <source>
        <dbReference type="ARBA" id="ARBA00022989"/>
    </source>
</evidence>
<feature type="transmembrane region" description="Helical" evidence="10">
    <location>
        <begin position="807"/>
        <end position="828"/>
    </location>
</feature>
<dbReference type="PROSITE" id="PS50259">
    <property type="entry name" value="G_PROTEIN_RECEP_F3_4"/>
    <property type="match status" value="1"/>
</dbReference>
<evidence type="ECO:0000313" key="13">
    <source>
        <dbReference type="Proteomes" id="UP000001064"/>
    </source>
</evidence>
<keyword evidence="8" id="KW-0807">Transducer</keyword>
<evidence type="ECO:0000256" key="5">
    <source>
        <dbReference type="ARBA" id="ARBA00023136"/>
    </source>
</evidence>
<dbReference type="RefSeq" id="XP_003290644.1">
    <property type="nucleotide sequence ID" value="XM_003290596.1"/>
</dbReference>
<feature type="transmembrane region" description="Helical" evidence="10">
    <location>
        <begin position="770"/>
        <end position="795"/>
    </location>
</feature>
<feature type="transmembrane region" description="Helical" evidence="10">
    <location>
        <begin position="925"/>
        <end position="948"/>
    </location>
</feature>
<dbReference type="InterPro" id="IPR017978">
    <property type="entry name" value="GPCR_3_C"/>
</dbReference>
<dbReference type="PANTHER" id="PTHR10519">
    <property type="entry name" value="GABA-B RECEPTOR"/>
    <property type="match status" value="1"/>
</dbReference>
<dbReference type="KEGG" id="dpp:DICPUDRAFT_81373"/>
<accession>F0ZTA4</accession>
<keyword evidence="7" id="KW-0325">Glycoprotein</keyword>
<sequence length="1184" mass="133643">MLILNDYFFKLIKILFIILLLFNYFSFSISQSLPSSPSSLNYFISNNGKNEINCGSFGNPCSDLIYLLENNLLVKDYNISIYFFPGLYNHSKTANITNYKNGFNLIGIGNRDKTIITTKPSIRGFLLINSTVNVVGISFKKIYITRNLSPPFIPKGIIPDQTYSEYLTKIYFTGSGGAFQGIFSNILFSNCTFSYNRARNGGAIFTVASNLTVDHCIFSFNVAVHKKTKGGNGGAIAIGPLSVSKFYRNTFHNNRGTNGGSIIQTNSVLYDYESSYYYNIASNGGVSLIFNSSTYTAFKTNYFYNSANLSGVSNLDTSNALYSSCKFINNRALLYGGVFSMLDSSSLYVTTSIIQNNYSPSAAIVENHGTGPAIFINSHISFSEDYKVPGIIQSIFSISNFNFLQIKDSIVRKLTGTTIWCNSNAIISLYNVTFSEINGKIVNIHSQGFLFATSCTFSNNIFKDYLIVLRNGAISIVSRNSFLYNSGSSIIFSTYNSSIFLIECWFLNNTMKEEIVIALKGYTLEIHNSMFKGNVGHVRGCVVYTDQWGVLKSKNNYYINNTGVNGAIFYFSTTPILWSSDFSGEFINDTFQNNKALAAGSIVYYSSDVKINYTCTNCLLERNYAGYGENINSNYFSFFVLQVSSVQSNREFPSIIYAYDHFGNLIKGRNDIIFTVTPQCLNSNISLEGIKGSIIQTNGITTLYNLKVNQVPGTKCNLTYNSLPMEGNYGPINKSINIQECTCNTQIFDVSSTTTGQVYECLLVKDISKISKIVICLITGILVLFSFTCLAITIIYINEKVINVGNIIFLIVIIIGCLVLCIMIFISIKVSNITCILSTLLLPLGLGMLFTMALLKQYRIFKLFKYSDFLKINTDNLEMIKYGSIIMGPIIILIIIGLIAFPVKPKYFFDLNYKTATYMCHSNKWYIFSIVIAVYDLIILIISCIISIKSIRYHSTPGTFYESLFNSLLIYNYTLIFVVILPLFYVLKSNPTTSFLVVSIGSIIIVAVTLFLIFLPKLNFLFRKKKIVSSLKKVIETQEREIERNKDLLIFYKMYLIDRNQTDNPIFNIHETFSSDEENDQENNFENINQLKKEFKKRKKKYKKINKKDSDEGNNETVIPFNSNNTNNNKIDNKNIPEYGNFKLSTPTLYQLNQKKNRKKSNNKKSKSTNCSPIISENNLRRRI</sequence>
<evidence type="ECO:0000256" key="10">
    <source>
        <dbReference type="SAM" id="Phobius"/>
    </source>
</evidence>
<keyword evidence="13" id="KW-1185">Reference proteome</keyword>